<sequence length="64" mass="7925">MNYTLKQELMIHALIKEKMRTLHDQLNDRKVPLTDTQRDLSIRELRSYQELIYQNRLNRQIELR</sequence>
<proteinExistence type="predicted"/>
<accession>A0A8S5NRC4</accession>
<reference evidence="1" key="1">
    <citation type="journal article" date="2021" name="Proc. Natl. Acad. Sci. U.S.A.">
        <title>A Catalog of Tens of Thousands of Viruses from Human Metagenomes Reveals Hidden Associations with Chronic Diseases.</title>
        <authorList>
            <person name="Tisza M.J."/>
            <person name="Buck C.B."/>
        </authorList>
    </citation>
    <scope>NUCLEOTIDE SEQUENCE</scope>
    <source>
        <strain evidence="1">CtWsj12</strain>
    </source>
</reference>
<name>A0A8S5NRC4_9CAUD</name>
<protein>
    <submittedName>
        <fullName evidence="1">Uncharacterized protein</fullName>
    </submittedName>
</protein>
<organism evidence="1">
    <name type="scientific">Siphoviridae sp. ctWsj12</name>
    <dbReference type="NCBI Taxonomy" id="2826363"/>
    <lineage>
        <taxon>Viruses</taxon>
        <taxon>Duplodnaviria</taxon>
        <taxon>Heunggongvirae</taxon>
        <taxon>Uroviricota</taxon>
        <taxon>Caudoviricetes</taxon>
    </lineage>
</organism>
<evidence type="ECO:0000313" key="1">
    <source>
        <dbReference type="EMBL" id="DAD97241.1"/>
    </source>
</evidence>
<dbReference type="EMBL" id="BK015233">
    <property type="protein sequence ID" value="DAD97241.1"/>
    <property type="molecule type" value="Genomic_DNA"/>
</dbReference>